<accession>A0A0L0BVY6</accession>
<comment type="caution">
    <text evidence="1">The sequence shown here is derived from an EMBL/GenBank/DDBJ whole genome shotgun (WGS) entry which is preliminary data.</text>
</comment>
<organism evidence="1 2">
    <name type="scientific">Lucilia cuprina</name>
    <name type="common">Green bottle fly</name>
    <name type="synonym">Australian sheep blowfly</name>
    <dbReference type="NCBI Taxonomy" id="7375"/>
    <lineage>
        <taxon>Eukaryota</taxon>
        <taxon>Metazoa</taxon>
        <taxon>Ecdysozoa</taxon>
        <taxon>Arthropoda</taxon>
        <taxon>Hexapoda</taxon>
        <taxon>Insecta</taxon>
        <taxon>Pterygota</taxon>
        <taxon>Neoptera</taxon>
        <taxon>Endopterygota</taxon>
        <taxon>Diptera</taxon>
        <taxon>Brachycera</taxon>
        <taxon>Muscomorpha</taxon>
        <taxon>Oestroidea</taxon>
        <taxon>Calliphoridae</taxon>
        <taxon>Luciliinae</taxon>
        <taxon>Lucilia</taxon>
    </lineage>
</organism>
<evidence type="ECO:0000313" key="1">
    <source>
        <dbReference type="EMBL" id="KNC24215.1"/>
    </source>
</evidence>
<name>A0A0L0BVY6_LUCCU</name>
<keyword evidence="2" id="KW-1185">Reference proteome</keyword>
<proteinExistence type="predicted"/>
<reference evidence="1" key="1">
    <citation type="journal article" date="2015" name="Nat. Commun.">
        <title>Lucilia cuprina genome unlocks parasitic fly biology to underpin future interventions.</title>
        <authorList>
            <person name="Anstead C.A."/>
            <person name="Korhonen P.K."/>
            <person name="Young N.D."/>
            <person name="Hall R.S."/>
            <person name="Jex A.R."/>
            <person name="Murali S.C."/>
            <person name="Hughes D.S."/>
            <person name="Lee S.F."/>
            <person name="Perry T."/>
            <person name="Stroehlein A.J."/>
            <person name="Ansell B.R."/>
            <person name="Breugelmans B."/>
            <person name="Hofmann A."/>
            <person name="Qu J."/>
            <person name="Dugan S."/>
            <person name="Lee S.L."/>
            <person name="Chao H."/>
            <person name="Dinh H."/>
            <person name="Han Y."/>
            <person name="Doddapaneni H.V."/>
            <person name="Worley K.C."/>
            <person name="Muzny D.M."/>
            <person name="Ioannidis P."/>
            <person name="Waterhouse R.M."/>
            <person name="Zdobnov E.M."/>
            <person name="James P.J."/>
            <person name="Bagnall N.H."/>
            <person name="Kotze A.C."/>
            <person name="Gibbs R.A."/>
            <person name="Richards S."/>
            <person name="Batterham P."/>
            <person name="Gasser R.B."/>
        </authorList>
    </citation>
    <scope>NUCLEOTIDE SEQUENCE [LARGE SCALE GENOMIC DNA]</scope>
    <source>
        <strain evidence="1">LS</strain>
        <tissue evidence="1">Full body</tissue>
    </source>
</reference>
<sequence>MGAKPMQPHNTGLNGTQGAFGSFLFLICMREHNSPKITKSKIRGVAKRESSQLTIDTGLIPAPTRKSTNTDFNLVWPDLKSSPAMKTPLCSANSRRPVQPSAILAMAKMVEGEISDLLAFKDSSNSCMVIFKPGLISLKRSVLAVHRTKTESKFLLFLKS</sequence>
<dbReference type="AlphaFoldDB" id="A0A0L0BVY6"/>
<dbReference type="Proteomes" id="UP000037069">
    <property type="component" value="Unassembled WGS sequence"/>
</dbReference>
<gene>
    <name evidence="1" type="ORF">FF38_02213</name>
</gene>
<dbReference type="EMBL" id="JRES01001254">
    <property type="protein sequence ID" value="KNC24215.1"/>
    <property type="molecule type" value="Genomic_DNA"/>
</dbReference>
<protein>
    <submittedName>
        <fullName evidence="1">Uncharacterized protein</fullName>
    </submittedName>
</protein>
<evidence type="ECO:0000313" key="2">
    <source>
        <dbReference type="Proteomes" id="UP000037069"/>
    </source>
</evidence>